<name>A0A1A8Y1F6_9RHOO</name>
<evidence type="ECO:0000313" key="2">
    <source>
        <dbReference type="Proteomes" id="UP000199600"/>
    </source>
</evidence>
<evidence type="ECO:0000313" key="1">
    <source>
        <dbReference type="EMBL" id="SBT10771.1"/>
    </source>
</evidence>
<dbReference type="AlphaFoldDB" id="A0A1A8Y1F6"/>
<sequence>MHRAYGIAEPAPTRARNWPDVRVRKSGNELADRRVAMNSYKVTLIEIETALAELMAAPKRLAPGPYREGGSDVEQPFVIEMDALPLLTFIEDVSRGARVYEFLTMCRPGDILNYLRVRPVAVNSRLAGIFDEELKALWRKPQNRDCGDGYLALTDFDAHFRWKGDDTWPEARCWLTFREKPYWNDLLTNLLKSIRRLQEQLRLSNDHLLHDEVKRIDSGTHVRDFLPEIQRCCRSEPVAPAETKLSGKLFAAIHELIAKDDVRSVSSDFVDYWFWRILVDEQLRRCELAGQKEPQAAFALSGPDGEVGNVPFSDWGGYVHTPDEGACLADLFIMPGWRHCFPESDTEGGMLTDILYPPRQGVAQEQCRFLMIKRDLGALKCARRTEIGDGWFLYESKRPYQPNLKFRNTLVNEPFGAPESSIQFEMGCEAYGSPLLPWRQYGYLGDS</sequence>
<proteinExistence type="predicted"/>
<organism evidence="1 2">
    <name type="scientific">Candidatus Propionivibrio aalborgensis</name>
    <dbReference type="NCBI Taxonomy" id="1860101"/>
    <lineage>
        <taxon>Bacteria</taxon>
        <taxon>Pseudomonadati</taxon>
        <taxon>Pseudomonadota</taxon>
        <taxon>Betaproteobacteria</taxon>
        <taxon>Rhodocyclales</taxon>
        <taxon>Rhodocyclaceae</taxon>
        <taxon>Propionivibrio</taxon>
    </lineage>
</organism>
<reference evidence="1 2" key="1">
    <citation type="submission" date="2016-06" db="EMBL/GenBank/DDBJ databases">
        <authorList>
            <person name="Kjaerup R.B."/>
            <person name="Dalgaard T.S."/>
            <person name="Juul-Madsen H.R."/>
        </authorList>
    </citation>
    <scope>NUCLEOTIDE SEQUENCE [LARGE SCALE GENOMIC DNA]</scope>
    <source>
        <strain evidence="1">2</strain>
    </source>
</reference>
<dbReference type="EMBL" id="FLQY01000369">
    <property type="protein sequence ID" value="SBT10771.1"/>
    <property type="molecule type" value="Genomic_DNA"/>
</dbReference>
<keyword evidence="2" id="KW-1185">Reference proteome</keyword>
<accession>A0A1A8Y1F6</accession>
<dbReference type="Proteomes" id="UP000199600">
    <property type="component" value="Unassembled WGS sequence"/>
</dbReference>
<protein>
    <submittedName>
        <fullName evidence="1">Uncharacterized protein</fullName>
    </submittedName>
</protein>
<gene>
    <name evidence="1" type="ORF">PROAA_660005</name>
</gene>